<dbReference type="GO" id="GO:0032259">
    <property type="term" value="P:methylation"/>
    <property type="evidence" value="ECO:0007669"/>
    <property type="project" value="UniProtKB-KW"/>
</dbReference>
<evidence type="ECO:0000259" key="1">
    <source>
        <dbReference type="Pfam" id="PF05050"/>
    </source>
</evidence>
<dbReference type="NCBIfam" id="TIGR01444">
    <property type="entry name" value="fkbM_fam"/>
    <property type="match status" value="1"/>
</dbReference>
<dbReference type="InterPro" id="IPR029063">
    <property type="entry name" value="SAM-dependent_MTases_sf"/>
</dbReference>
<reference evidence="2 3" key="1">
    <citation type="submission" date="2016-10" db="EMBL/GenBank/DDBJ databases">
        <authorList>
            <person name="de Groot N.N."/>
        </authorList>
    </citation>
    <scope>NUCLEOTIDE SEQUENCE [LARGE SCALE GENOMIC DNA]</scope>
    <source>
        <strain evidence="2 3">DSM 19547</strain>
    </source>
</reference>
<evidence type="ECO:0000313" key="3">
    <source>
        <dbReference type="Proteomes" id="UP000199356"/>
    </source>
</evidence>
<dbReference type="OrthoDB" id="4104638at2"/>
<dbReference type="SUPFAM" id="SSF53335">
    <property type="entry name" value="S-adenosyl-L-methionine-dependent methyltransferases"/>
    <property type="match status" value="1"/>
</dbReference>
<proteinExistence type="predicted"/>
<keyword evidence="2" id="KW-0808">Transferase</keyword>
<dbReference type="Pfam" id="PF05050">
    <property type="entry name" value="Methyltransf_21"/>
    <property type="match status" value="1"/>
</dbReference>
<name>A0A1I5R676_9RHOB</name>
<dbReference type="Proteomes" id="UP000199356">
    <property type="component" value="Unassembled WGS sequence"/>
</dbReference>
<keyword evidence="3" id="KW-1185">Reference proteome</keyword>
<dbReference type="EMBL" id="FOXA01000008">
    <property type="protein sequence ID" value="SFP54019.1"/>
    <property type="molecule type" value="Genomic_DNA"/>
</dbReference>
<feature type="domain" description="Methyltransferase FkbM" evidence="1">
    <location>
        <begin position="48"/>
        <end position="209"/>
    </location>
</feature>
<dbReference type="PANTHER" id="PTHR34203">
    <property type="entry name" value="METHYLTRANSFERASE, FKBM FAMILY PROTEIN"/>
    <property type="match status" value="1"/>
</dbReference>
<keyword evidence="2" id="KW-0489">Methyltransferase</keyword>
<organism evidence="2 3">
    <name type="scientific">Tranquillimonas alkanivorans</name>
    <dbReference type="NCBI Taxonomy" id="441119"/>
    <lineage>
        <taxon>Bacteria</taxon>
        <taxon>Pseudomonadati</taxon>
        <taxon>Pseudomonadota</taxon>
        <taxon>Alphaproteobacteria</taxon>
        <taxon>Rhodobacterales</taxon>
        <taxon>Roseobacteraceae</taxon>
        <taxon>Tranquillimonas</taxon>
    </lineage>
</organism>
<sequence>MSERDDSLAERRAKKLIRRQERNLRKARAEGFLHGVAAMLRPGDLAIDCGANVGDVTEVLAATGADVIAFEPDPWAVEKLEARFVDRPNVRLIAAALGVEEGNVRLMRSDGFGDNPEGASVKSTVLSGGRAIDAANAVDVPLIDFPAFLESEADRRGRVDFVKMDIEGAELEILEVMERRGLFDRVRCLVAETHARKFKHLRPRFRALRDHVSEKYPPHRVNLDWI</sequence>
<dbReference type="AlphaFoldDB" id="A0A1I5R676"/>
<dbReference type="STRING" id="441119.SAMN04488047_10814"/>
<dbReference type="InterPro" id="IPR006342">
    <property type="entry name" value="FkbM_mtfrase"/>
</dbReference>
<accession>A0A1I5R676</accession>
<dbReference type="GO" id="GO:0008168">
    <property type="term" value="F:methyltransferase activity"/>
    <property type="evidence" value="ECO:0007669"/>
    <property type="project" value="UniProtKB-KW"/>
</dbReference>
<dbReference type="Gene3D" id="3.40.50.150">
    <property type="entry name" value="Vaccinia Virus protein VP39"/>
    <property type="match status" value="1"/>
</dbReference>
<dbReference type="InterPro" id="IPR052514">
    <property type="entry name" value="SAM-dependent_MTase"/>
</dbReference>
<gene>
    <name evidence="2" type="ORF">SAMN04488047_10814</name>
</gene>
<dbReference type="PANTHER" id="PTHR34203:SF15">
    <property type="entry name" value="SLL1173 PROTEIN"/>
    <property type="match status" value="1"/>
</dbReference>
<protein>
    <submittedName>
        <fullName evidence="2">Methyltransferase, FkbM family</fullName>
    </submittedName>
</protein>
<dbReference type="RefSeq" id="WP_093421699.1">
    <property type="nucleotide sequence ID" value="NZ_FOXA01000008.1"/>
</dbReference>
<evidence type="ECO:0000313" key="2">
    <source>
        <dbReference type="EMBL" id="SFP54019.1"/>
    </source>
</evidence>